<dbReference type="AlphaFoldDB" id="A0AA41Y3H1"/>
<gene>
    <name evidence="2" type="ORF">N2K84_08515</name>
</gene>
<comment type="caution">
    <text evidence="2">The sequence shown here is derived from an EMBL/GenBank/DDBJ whole genome shotgun (WGS) entry which is preliminary data.</text>
</comment>
<keyword evidence="3" id="KW-1185">Reference proteome</keyword>
<evidence type="ECO:0000259" key="1">
    <source>
        <dbReference type="Pfam" id="PF03235"/>
    </source>
</evidence>
<feature type="domain" description="GmrSD restriction endonucleases N-terminal" evidence="1">
    <location>
        <begin position="44"/>
        <end position="193"/>
    </location>
</feature>
<dbReference type="EMBL" id="JAPAAF010000009">
    <property type="protein sequence ID" value="MCW0482766.1"/>
    <property type="molecule type" value="Genomic_DNA"/>
</dbReference>
<protein>
    <submittedName>
        <fullName evidence="2">DUF262 domain-containing protein</fullName>
    </submittedName>
</protein>
<dbReference type="Proteomes" id="UP001163821">
    <property type="component" value="Unassembled WGS sequence"/>
</dbReference>
<name>A0AA41Y3H1_9BACT</name>
<accession>A0AA41Y3H1</accession>
<dbReference type="InterPro" id="IPR004919">
    <property type="entry name" value="GmrSD_N"/>
</dbReference>
<sequence>MTLDTEILDIEREQDDDSDVLIEYDITSYPSDFTLSGLAKMWKDGDIAIPDYQREFVWSIKQSSLLIESFLIGLPVPPVFFYVDDFNKNLVIDGQQRLLSIFFFFEGYFGYENEKGKRQTFRLTGLSEKNPYYNKRFIDLDEKDRRKLETSVLRAINIRQLSPKEQTTSVYHIFERLNTGGTPLKPQEIRNCVFRGEFLNKLRELNENKHWRSILGKKLIDKHQNDVELILRAFGLCYHLSEYDKPMKEFLSKVAKRYQNQTSGKVETFAHDFLKTTQIINEKLRPKPFSVRGPLNTSLFDSIFCTVLNSVNNLPNDLSDRYEQLLNDETFFEYTTLATTDAKIVKERFAYVKNFLINK</sequence>
<reference evidence="2" key="1">
    <citation type="submission" date="2022-10" db="EMBL/GenBank/DDBJ databases">
        <title>Gaoshiqiia sediminis gen. nov., sp. nov., isolated from coastal sediment.</title>
        <authorList>
            <person name="Yu W.X."/>
            <person name="Mu D.S."/>
            <person name="Du J.Z."/>
            <person name="Liang Y.Q."/>
        </authorList>
    </citation>
    <scope>NUCLEOTIDE SEQUENCE</scope>
    <source>
        <strain evidence="2">A06</strain>
    </source>
</reference>
<evidence type="ECO:0000313" key="2">
    <source>
        <dbReference type="EMBL" id="MCW0482766.1"/>
    </source>
</evidence>
<proteinExistence type="predicted"/>
<dbReference type="Pfam" id="PF03235">
    <property type="entry name" value="GmrSD_N"/>
    <property type="match status" value="1"/>
</dbReference>
<evidence type="ECO:0000313" key="3">
    <source>
        <dbReference type="Proteomes" id="UP001163821"/>
    </source>
</evidence>
<dbReference type="RefSeq" id="WP_282591371.1">
    <property type="nucleotide sequence ID" value="NZ_JAPAAF010000009.1"/>
</dbReference>
<dbReference type="PANTHER" id="PTHR39639:SF1">
    <property type="entry name" value="DUF262 DOMAIN-CONTAINING PROTEIN"/>
    <property type="match status" value="1"/>
</dbReference>
<dbReference type="PANTHER" id="PTHR39639">
    <property type="entry name" value="CHROMOSOME 16, WHOLE GENOME SHOTGUN SEQUENCE"/>
    <property type="match status" value="1"/>
</dbReference>
<organism evidence="2 3">
    <name type="scientific">Gaoshiqia sediminis</name>
    <dbReference type="NCBI Taxonomy" id="2986998"/>
    <lineage>
        <taxon>Bacteria</taxon>
        <taxon>Pseudomonadati</taxon>
        <taxon>Bacteroidota</taxon>
        <taxon>Bacteroidia</taxon>
        <taxon>Marinilabiliales</taxon>
        <taxon>Prolixibacteraceae</taxon>
        <taxon>Gaoshiqia</taxon>
    </lineage>
</organism>